<dbReference type="EMBL" id="CP019724">
    <property type="protein sequence ID" value="AQS69829.1"/>
    <property type="molecule type" value="Genomic_DNA"/>
</dbReference>
<name>A0A1S6JDP3_9ACTN</name>
<dbReference type="PROSITE" id="PS51318">
    <property type="entry name" value="TAT"/>
    <property type="match status" value="1"/>
</dbReference>
<dbReference type="KEGG" id="spac:B1H29_25735"/>
<dbReference type="Proteomes" id="UP000189443">
    <property type="component" value="Chromosome"/>
</dbReference>
<dbReference type="InterPro" id="IPR006311">
    <property type="entry name" value="TAT_signal"/>
</dbReference>
<dbReference type="OrthoDB" id="9182691at2"/>
<feature type="signal peptide" evidence="1">
    <location>
        <begin position="1"/>
        <end position="30"/>
    </location>
</feature>
<proteinExistence type="predicted"/>
<evidence type="ECO:0000313" key="2">
    <source>
        <dbReference type="EMBL" id="AQS69829.1"/>
    </source>
</evidence>
<organism evidence="2 3">
    <name type="scientific">Streptomyces pactum</name>
    <dbReference type="NCBI Taxonomy" id="68249"/>
    <lineage>
        <taxon>Bacteria</taxon>
        <taxon>Bacillati</taxon>
        <taxon>Actinomycetota</taxon>
        <taxon>Actinomycetes</taxon>
        <taxon>Kitasatosporales</taxon>
        <taxon>Streptomycetaceae</taxon>
        <taxon>Streptomyces</taxon>
    </lineage>
</organism>
<accession>A0A1S6JDP3</accession>
<evidence type="ECO:0000256" key="1">
    <source>
        <dbReference type="SAM" id="SignalP"/>
    </source>
</evidence>
<evidence type="ECO:0000313" key="3">
    <source>
        <dbReference type="Proteomes" id="UP000189443"/>
    </source>
</evidence>
<keyword evidence="1" id="KW-0732">Signal</keyword>
<dbReference type="AlphaFoldDB" id="A0A1S6JDP3"/>
<keyword evidence="3" id="KW-1185">Reference proteome</keyword>
<feature type="chain" id="PRO_5010542417" evidence="1">
    <location>
        <begin position="31"/>
        <end position="387"/>
    </location>
</feature>
<gene>
    <name evidence="2" type="ORF">B1H29_25735</name>
</gene>
<dbReference type="RefSeq" id="WP_055416685.1">
    <property type="nucleotide sequence ID" value="NZ_CP019724.1"/>
</dbReference>
<protein>
    <submittedName>
        <fullName evidence="2">Uncharacterized protein</fullName>
    </submittedName>
</protein>
<reference evidence="2 3" key="1">
    <citation type="submission" date="2017-02" db="EMBL/GenBank/DDBJ databases">
        <title>Streptomyces pactum ACT12 Genome sequencing and assembly.</title>
        <authorList>
            <person name="Xue Q."/>
            <person name="Yan X."/>
            <person name="Jia L."/>
            <person name="Yan H."/>
        </authorList>
    </citation>
    <scope>NUCLEOTIDE SEQUENCE [LARGE SCALE GENOMIC DNA]</scope>
    <source>
        <strain evidence="2 3">ACT12</strain>
    </source>
</reference>
<sequence>MATRRGFLGTASAVGAATLFTGQSASTASAATAGITATDEKAARDAIRAVNTRMRANYATLKSELTTQLSPVIVVSNNAVGGRFTLVNGGKQVETVDPVPEYFELAKSIAHVPLGLFSVLAAYLGDQVPNIPNADRIDPHDLDMVVTKAPGDKGWITPLNAFKTTLQTAHTKLGTANLPLDLENSCDKILSEAVKFIDASVAAQSFDMVSFNRFAATVYPSIRVNMTFAATAQITGIEGLMKRWRALIGEQAWSNLYVTVLSIWTTAELNQASVIIRRTMNQAKVDTHLIDLPTVETPSDPVFVALDNLARIVQDNVAAEMVFNTDLKVADALKGKEDLLSDEILQQIGGTAPTARTAAFGTATATAAATATATAGACPVTGHTAAV</sequence>